<dbReference type="EMBL" id="HACA01022901">
    <property type="protein sequence ID" value="CDW40262.1"/>
    <property type="molecule type" value="Transcribed_RNA"/>
</dbReference>
<accession>A0A0K2UQW2</accession>
<dbReference type="AlphaFoldDB" id="A0A0K2UQW2"/>
<evidence type="ECO:0000313" key="1">
    <source>
        <dbReference type="EMBL" id="CDW40262.1"/>
    </source>
</evidence>
<organism evidence="1">
    <name type="scientific">Lepeophtheirus salmonis</name>
    <name type="common">Salmon louse</name>
    <name type="synonym">Caligus salmonis</name>
    <dbReference type="NCBI Taxonomy" id="72036"/>
    <lineage>
        <taxon>Eukaryota</taxon>
        <taxon>Metazoa</taxon>
        <taxon>Ecdysozoa</taxon>
        <taxon>Arthropoda</taxon>
        <taxon>Crustacea</taxon>
        <taxon>Multicrustacea</taxon>
        <taxon>Hexanauplia</taxon>
        <taxon>Copepoda</taxon>
        <taxon>Siphonostomatoida</taxon>
        <taxon>Caligidae</taxon>
        <taxon>Lepeophtheirus</taxon>
    </lineage>
</organism>
<sequence>MENKLQQKSIEESANSTVTFISHKKSIVQINVRSLINKFKGDPEDENVLLQFSNWKTAWENLVIDMKEMPGFVEAILFQKLKECVEEPVLSLVSVFASCSPSAYREAMKCLTESY</sequence>
<name>A0A0K2UQW2_LEPSM</name>
<proteinExistence type="predicted"/>
<reference evidence="1" key="1">
    <citation type="submission" date="2014-05" db="EMBL/GenBank/DDBJ databases">
        <authorList>
            <person name="Chronopoulou M."/>
        </authorList>
    </citation>
    <scope>NUCLEOTIDE SEQUENCE</scope>
    <source>
        <tissue evidence="1">Whole organism</tissue>
    </source>
</reference>
<protein>
    <submittedName>
        <fullName evidence="1">Uncharacterized protein</fullName>
    </submittedName>
</protein>